<gene>
    <name evidence="3" type="ORF">HND93_18785</name>
</gene>
<dbReference type="EMBL" id="JABFDB010000013">
    <property type="protein sequence ID" value="NYZ21765.1"/>
    <property type="molecule type" value="Genomic_DNA"/>
</dbReference>
<dbReference type="PROSITE" id="PS51257">
    <property type="entry name" value="PROKAR_LIPOPROTEIN"/>
    <property type="match status" value="1"/>
</dbReference>
<evidence type="ECO:0000313" key="4">
    <source>
        <dbReference type="Proteomes" id="UP000584642"/>
    </source>
</evidence>
<keyword evidence="2" id="KW-0732">Signal</keyword>
<feature type="chain" id="PRO_5047072732" description="Lipoprotein" evidence="2">
    <location>
        <begin position="20"/>
        <end position="89"/>
    </location>
</feature>
<evidence type="ECO:0000256" key="2">
    <source>
        <dbReference type="SAM" id="SignalP"/>
    </source>
</evidence>
<evidence type="ECO:0000313" key="3">
    <source>
        <dbReference type="EMBL" id="NYZ21765.1"/>
    </source>
</evidence>
<feature type="signal peptide" evidence="2">
    <location>
        <begin position="1"/>
        <end position="19"/>
    </location>
</feature>
<dbReference type="Proteomes" id="UP000584642">
    <property type="component" value="Unassembled WGS sequence"/>
</dbReference>
<protein>
    <recommendedName>
        <fullName evidence="5">Lipoprotein</fullName>
    </recommendedName>
</protein>
<evidence type="ECO:0008006" key="5">
    <source>
        <dbReference type="Google" id="ProtNLM"/>
    </source>
</evidence>
<keyword evidence="4" id="KW-1185">Reference proteome</keyword>
<feature type="compositionally biased region" description="Polar residues" evidence="1">
    <location>
        <begin position="23"/>
        <end position="38"/>
    </location>
</feature>
<name>A0ABX2TBU0_9PROT</name>
<accession>A0ABX2TBU0</accession>
<feature type="region of interest" description="Disordered" evidence="1">
    <location>
        <begin position="23"/>
        <end position="89"/>
    </location>
</feature>
<evidence type="ECO:0000256" key="1">
    <source>
        <dbReference type="SAM" id="MobiDB-lite"/>
    </source>
</evidence>
<proteinExistence type="predicted"/>
<organism evidence="3 4">
    <name type="scientific">Azospirillum oleiclasticum</name>
    <dbReference type="NCBI Taxonomy" id="2735135"/>
    <lineage>
        <taxon>Bacteria</taxon>
        <taxon>Pseudomonadati</taxon>
        <taxon>Pseudomonadota</taxon>
        <taxon>Alphaproteobacteria</taxon>
        <taxon>Rhodospirillales</taxon>
        <taxon>Azospirillaceae</taxon>
        <taxon>Azospirillum</taxon>
    </lineage>
</organism>
<comment type="caution">
    <text evidence="3">The sequence shown here is derived from an EMBL/GenBank/DDBJ whole genome shotgun (WGS) entry which is preliminary data.</text>
</comment>
<feature type="compositionally biased region" description="Low complexity" evidence="1">
    <location>
        <begin position="39"/>
        <end position="53"/>
    </location>
</feature>
<sequence length="89" mass="8637">MPRTLIPLLAAGVAALSLAACDTTGSDRSAGTSGSTTRPAAGSTYGTGSSPGSNPATGSSNIPDYADPAANQGVSPPYSPERNPSGNSR</sequence>
<reference evidence="3 4" key="1">
    <citation type="submission" date="2020-05" db="EMBL/GenBank/DDBJ databases">
        <title>Azospirillum oleiclasticum sp. nov, a nitrogen-fixing and heavy crude oil-emulsifying bacterium isolated from the crude oil of Yumen Oilfield.</title>
        <authorList>
            <person name="Wu D."/>
            <person name="Cai M."/>
            <person name="Zhang X."/>
        </authorList>
    </citation>
    <scope>NUCLEOTIDE SEQUENCE [LARGE SCALE GENOMIC DNA]</scope>
    <source>
        <strain evidence="3 4">ROY-1-1-2</strain>
    </source>
</reference>
<dbReference type="RefSeq" id="WP_180283537.1">
    <property type="nucleotide sequence ID" value="NZ_JABFDB010000013.1"/>
</dbReference>